<reference evidence="3" key="3">
    <citation type="submission" date="2018-08" db="UniProtKB">
        <authorList>
            <consortium name="EnsemblPlants"/>
        </authorList>
    </citation>
    <scope>IDENTIFICATION</scope>
    <source>
        <strain evidence="3">cv. Bd21</strain>
    </source>
</reference>
<dbReference type="InParanoid" id="A0A2K2CVL0"/>
<gene>
    <name evidence="2" type="ORF">BRADI_3g06584v3</name>
</gene>
<evidence type="ECO:0000313" key="4">
    <source>
        <dbReference type="Proteomes" id="UP000008810"/>
    </source>
</evidence>
<evidence type="ECO:0000256" key="1">
    <source>
        <dbReference type="SAM" id="MobiDB-lite"/>
    </source>
</evidence>
<evidence type="ECO:0000313" key="3">
    <source>
        <dbReference type="EnsemblPlants" id="PNT66064"/>
    </source>
</evidence>
<dbReference type="EnsemblPlants" id="PNT66065">
    <property type="protein sequence ID" value="PNT66065"/>
    <property type="gene ID" value="BRADI_3g06584v3"/>
</dbReference>
<reference evidence="2" key="2">
    <citation type="submission" date="2017-06" db="EMBL/GenBank/DDBJ databases">
        <title>WGS assembly of Brachypodium distachyon.</title>
        <authorList>
            <consortium name="The International Brachypodium Initiative"/>
            <person name="Lucas S."/>
            <person name="Harmon-Smith M."/>
            <person name="Lail K."/>
            <person name="Tice H."/>
            <person name="Grimwood J."/>
            <person name="Bruce D."/>
            <person name="Barry K."/>
            <person name="Shu S."/>
            <person name="Lindquist E."/>
            <person name="Wang M."/>
            <person name="Pitluck S."/>
            <person name="Vogel J.P."/>
            <person name="Garvin D.F."/>
            <person name="Mockler T.C."/>
            <person name="Schmutz J."/>
            <person name="Rokhsar D."/>
            <person name="Bevan M.W."/>
        </authorList>
    </citation>
    <scope>NUCLEOTIDE SEQUENCE</scope>
    <source>
        <strain evidence="2">Bd21</strain>
    </source>
</reference>
<dbReference type="Gramene" id="PNT66065">
    <property type="protein sequence ID" value="PNT66065"/>
    <property type="gene ID" value="BRADI_3g06584v3"/>
</dbReference>
<dbReference type="AlphaFoldDB" id="A0A2K2CVL0"/>
<feature type="region of interest" description="Disordered" evidence="1">
    <location>
        <begin position="101"/>
        <end position="126"/>
    </location>
</feature>
<dbReference type="Proteomes" id="UP000008810">
    <property type="component" value="Chromosome 3"/>
</dbReference>
<organism evidence="2">
    <name type="scientific">Brachypodium distachyon</name>
    <name type="common">Purple false brome</name>
    <name type="synonym">Trachynia distachya</name>
    <dbReference type="NCBI Taxonomy" id="15368"/>
    <lineage>
        <taxon>Eukaryota</taxon>
        <taxon>Viridiplantae</taxon>
        <taxon>Streptophyta</taxon>
        <taxon>Embryophyta</taxon>
        <taxon>Tracheophyta</taxon>
        <taxon>Spermatophyta</taxon>
        <taxon>Magnoliopsida</taxon>
        <taxon>Liliopsida</taxon>
        <taxon>Poales</taxon>
        <taxon>Poaceae</taxon>
        <taxon>BOP clade</taxon>
        <taxon>Pooideae</taxon>
        <taxon>Stipodae</taxon>
        <taxon>Brachypodieae</taxon>
        <taxon>Brachypodium</taxon>
    </lineage>
</organism>
<dbReference type="Gramene" id="PNT66064">
    <property type="protein sequence ID" value="PNT66064"/>
    <property type="gene ID" value="BRADI_3g06584v3"/>
</dbReference>
<protein>
    <submittedName>
        <fullName evidence="2 3">Uncharacterized protein</fullName>
    </submittedName>
</protein>
<dbReference type="EnsemblPlants" id="PNT66064">
    <property type="protein sequence ID" value="PNT66064"/>
    <property type="gene ID" value="BRADI_3g06584v3"/>
</dbReference>
<feature type="region of interest" description="Disordered" evidence="1">
    <location>
        <begin position="26"/>
        <end position="67"/>
    </location>
</feature>
<proteinExistence type="predicted"/>
<reference evidence="2 3" key="1">
    <citation type="journal article" date="2010" name="Nature">
        <title>Genome sequencing and analysis of the model grass Brachypodium distachyon.</title>
        <authorList>
            <consortium name="International Brachypodium Initiative"/>
        </authorList>
    </citation>
    <scope>NUCLEOTIDE SEQUENCE [LARGE SCALE GENOMIC DNA]</scope>
    <source>
        <strain evidence="2 3">Bd21</strain>
    </source>
</reference>
<feature type="compositionally biased region" description="Basic and acidic residues" evidence="1">
    <location>
        <begin position="105"/>
        <end position="117"/>
    </location>
</feature>
<feature type="compositionally biased region" description="Low complexity" evidence="1">
    <location>
        <begin position="38"/>
        <end position="55"/>
    </location>
</feature>
<name>A0A2K2CVL0_BRADI</name>
<keyword evidence="4" id="KW-1185">Reference proteome</keyword>
<dbReference type="EMBL" id="CM000882">
    <property type="protein sequence ID" value="PNT66065.1"/>
    <property type="molecule type" value="Genomic_DNA"/>
</dbReference>
<evidence type="ECO:0000313" key="2">
    <source>
        <dbReference type="EMBL" id="PNT66064.1"/>
    </source>
</evidence>
<dbReference type="EMBL" id="CM000882">
    <property type="protein sequence ID" value="PNT66064.1"/>
    <property type="molecule type" value="Genomic_DNA"/>
</dbReference>
<accession>A0A2K2CVL0</accession>
<sequence>MESADPEPVAGQARGYGLVLVHRPATAYGPRRPGPHMRPLSSPRLLLSSTRSIPEIPIPSPEPPLLGSSCIPPSTCEPILLRPNPTPDKAIFQPRRKCRSRQWRRWGEGRSRSCPPERRRRRGVAA</sequence>